<protein>
    <submittedName>
        <fullName evidence="2">Uncharacterized protein</fullName>
    </submittedName>
</protein>
<dbReference type="EMBL" id="ACHF01000008">
    <property type="protein sequence ID" value="EEI64400.1"/>
    <property type="molecule type" value="Genomic_DNA"/>
</dbReference>
<organism evidence="2 3">
    <name type="scientific">Corynebacterium glucuronolyticum ATCC 51866</name>
    <dbReference type="NCBI Taxonomy" id="548478"/>
    <lineage>
        <taxon>Bacteria</taxon>
        <taxon>Bacillati</taxon>
        <taxon>Actinomycetota</taxon>
        <taxon>Actinomycetes</taxon>
        <taxon>Mycobacteriales</taxon>
        <taxon>Corynebacteriaceae</taxon>
        <taxon>Corynebacterium</taxon>
    </lineage>
</organism>
<gene>
    <name evidence="2" type="ORF">HMPREF0293_0118</name>
</gene>
<dbReference type="Proteomes" id="UP000006237">
    <property type="component" value="Unassembled WGS sequence"/>
</dbReference>
<evidence type="ECO:0000313" key="3">
    <source>
        <dbReference type="Proteomes" id="UP000006237"/>
    </source>
</evidence>
<name>A0ABM9XT78_9CORY</name>
<evidence type="ECO:0000256" key="1">
    <source>
        <dbReference type="SAM" id="MobiDB-lite"/>
    </source>
</evidence>
<sequence length="70" mass="7761">MHQSNGQIGVEHQIAGARTRQRTTPETTKPLLNRGLWAQAAFIIFDVFVSKIFSHPTGHAPVGFFVCQRG</sequence>
<evidence type="ECO:0000313" key="2">
    <source>
        <dbReference type="EMBL" id="EEI64400.1"/>
    </source>
</evidence>
<comment type="caution">
    <text evidence="2">The sequence shown here is derived from an EMBL/GenBank/DDBJ whole genome shotgun (WGS) entry which is preliminary data.</text>
</comment>
<feature type="region of interest" description="Disordered" evidence="1">
    <location>
        <begin position="1"/>
        <end position="27"/>
    </location>
</feature>
<accession>A0ABM9XT78</accession>
<keyword evidence="3" id="KW-1185">Reference proteome</keyword>
<reference evidence="2 3" key="1">
    <citation type="submission" date="2009-01" db="EMBL/GenBank/DDBJ databases">
        <authorList>
            <person name="Qin X."/>
            <person name="Bachman B."/>
            <person name="Battles P."/>
            <person name="Bell A."/>
            <person name="Bess C."/>
            <person name="Bickham C."/>
            <person name="Chaboub L."/>
            <person name="Chen D."/>
            <person name="Coyle M."/>
            <person name="Deiros D.R."/>
            <person name="Dinh H."/>
            <person name="Forbes L."/>
            <person name="Fowler G."/>
            <person name="Francisco L."/>
            <person name="Fu Q."/>
            <person name="Gubbala S."/>
            <person name="Hale W."/>
            <person name="Han Y."/>
            <person name="Hemphill L."/>
            <person name="Highlander S.K."/>
            <person name="Hirani K."/>
            <person name="Hogues M."/>
            <person name="Jackson L."/>
            <person name="Jakkamsetti A."/>
            <person name="Javaid M."/>
            <person name="Jiang H."/>
            <person name="Korchina V."/>
            <person name="Kovar C."/>
            <person name="Lara F."/>
            <person name="Lee S."/>
            <person name="Mata R."/>
            <person name="Mathew T."/>
            <person name="Moen C."/>
            <person name="Morales K."/>
            <person name="Munidasa M."/>
            <person name="Nazareth L."/>
            <person name="Ngo R."/>
            <person name="Nguyen L."/>
            <person name="Okwuonu G."/>
            <person name="Ongeri F."/>
            <person name="Patil S."/>
            <person name="Petrosino J."/>
            <person name="Pham C."/>
            <person name="Pham P."/>
            <person name="Pu L.-L."/>
            <person name="Puazo M."/>
            <person name="Raj R."/>
            <person name="Reid J."/>
            <person name="Rouhana J."/>
            <person name="Saada N."/>
            <person name="Shang Y."/>
            <person name="Simmons D."/>
            <person name="Thornton R."/>
            <person name="Warren J."/>
            <person name="Weissenberger G."/>
            <person name="Zhang J."/>
            <person name="Zhang L."/>
            <person name="Zhou C."/>
            <person name="Zhu D."/>
            <person name="Muzny D."/>
            <person name="Worley K."/>
            <person name="Gibbs R."/>
        </authorList>
    </citation>
    <scope>NUCLEOTIDE SEQUENCE [LARGE SCALE GENOMIC DNA]</scope>
    <source>
        <strain evidence="2 3">ATCC 51866</strain>
    </source>
</reference>
<proteinExistence type="predicted"/>